<dbReference type="RefSeq" id="WP_209860372.1">
    <property type="nucleotide sequence ID" value="NZ_JAGGLD010000001.1"/>
</dbReference>
<dbReference type="Proteomes" id="UP001519288">
    <property type="component" value="Unassembled WGS sequence"/>
</dbReference>
<comment type="caution">
    <text evidence="1">The sequence shown here is derived from an EMBL/GenBank/DDBJ whole genome shotgun (WGS) entry which is preliminary data.</text>
</comment>
<keyword evidence="2" id="KW-1185">Reference proteome</keyword>
<reference evidence="1 2" key="1">
    <citation type="submission" date="2021-03" db="EMBL/GenBank/DDBJ databases">
        <title>Genomic Encyclopedia of Type Strains, Phase IV (KMG-IV): sequencing the most valuable type-strain genomes for metagenomic binning, comparative biology and taxonomic classification.</title>
        <authorList>
            <person name="Goeker M."/>
        </authorList>
    </citation>
    <scope>NUCLEOTIDE SEQUENCE [LARGE SCALE GENOMIC DNA]</scope>
    <source>
        <strain evidence="1 2">DSM 26806</strain>
    </source>
</reference>
<accession>A0ABS4JII0</accession>
<dbReference type="EMBL" id="JAGGLD010000001">
    <property type="protein sequence ID" value="MBP2000384.1"/>
    <property type="molecule type" value="Genomic_DNA"/>
</dbReference>
<name>A0ABS4JII0_9BACL</name>
<evidence type="ECO:0000313" key="2">
    <source>
        <dbReference type="Proteomes" id="UP001519288"/>
    </source>
</evidence>
<organism evidence="1 2">
    <name type="scientific">Paenibacillus shirakamiensis</name>
    <dbReference type="NCBI Taxonomy" id="1265935"/>
    <lineage>
        <taxon>Bacteria</taxon>
        <taxon>Bacillati</taxon>
        <taxon>Bacillota</taxon>
        <taxon>Bacilli</taxon>
        <taxon>Bacillales</taxon>
        <taxon>Paenibacillaceae</taxon>
        <taxon>Paenibacillus</taxon>
    </lineage>
</organism>
<proteinExistence type="predicted"/>
<protein>
    <submittedName>
        <fullName evidence="1">Uncharacterized protein</fullName>
    </submittedName>
</protein>
<evidence type="ECO:0000313" key="1">
    <source>
        <dbReference type="EMBL" id="MBP2000384.1"/>
    </source>
</evidence>
<gene>
    <name evidence="1" type="ORF">J2Z69_001403</name>
</gene>
<sequence length="116" mass="13446">MSICPTHTHKKVRGRRLDVTRHKHLVRPIRRLRHLTIVWTSPTGVPYNTRGFYATVSTRSGRVIQTARFDRYGVVVFSKIHAPTTCSYIVRVYCKNGELFRQVIVPARNQTFVIVP</sequence>